<dbReference type="InterPro" id="IPR005467">
    <property type="entry name" value="His_kinase_dom"/>
</dbReference>
<dbReference type="CDD" id="cd00075">
    <property type="entry name" value="HATPase"/>
    <property type="match status" value="1"/>
</dbReference>
<evidence type="ECO:0000313" key="11">
    <source>
        <dbReference type="Proteomes" id="UP000236173"/>
    </source>
</evidence>
<keyword evidence="7" id="KW-0067">ATP-binding</keyword>
<evidence type="ECO:0000256" key="4">
    <source>
        <dbReference type="ARBA" id="ARBA00022679"/>
    </source>
</evidence>
<evidence type="ECO:0000256" key="2">
    <source>
        <dbReference type="ARBA" id="ARBA00012438"/>
    </source>
</evidence>
<dbReference type="PRINTS" id="PR00344">
    <property type="entry name" value="BCTRLSENSOR"/>
</dbReference>
<dbReference type="InterPro" id="IPR003018">
    <property type="entry name" value="GAF"/>
</dbReference>
<evidence type="ECO:0000256" key="1">
    <source>
        <dbReference type="ARBA" id="ARBA00000085"/>
    </source>
</evidence>
<dbReference type="GO" id="GO:0005524">
    <property type="term" value="F:ATP binding"/>
    <property type="evidence" value="ECO:0007669"/>
    <property type="project" value="UniProtKB-KW"/>
</dbReference>
<keyword evidence="5" id="KW-0547">Nucleotide-binding</keyword>
<organism evidence="10 11">
    <name type="scientific">Candidatus Fervidibacter japonicus</name>
    <dbReference type="NCBI Taxonomy" id="2035412"/>
    <lineage>
        <taxon>Bacteria</taxon>
        <taxon>Candidatus Fervidibacterota</taxon>
        <taxon>Candidatus Fervidibacter</taxon>
    </lineage>
</organism>
<dbReference type="PANTHER" id="PTHR43065">
    <property type="entry name" value="SENSOR HISTIDINE KINASE"/>
    <property type="match status" value="1"/>
</dbReference>
<dbReference type="SUPFAM" id="SSF55781">
    <property type="entry name" value="GAF domain-like"/>
    <property type="match status" value="2"/>
</dbReference>
<evidence type="ECO:0000256" key="8">
    <source>
        <dbReference type="ARBA" id="ARBA00023012"/>
    </source>
</evidence>
<dbReference type="InterPro" id="IPR029016">
    <property type="entry name" value="GAF-like_dom_sf"/>
</dbReference>
<evidence type="ECO:0000259" key="9">
    <source>
        <dbReference type="PROSITE" id="PS50109"/>
    </source>
</evidence>
<dbReference type="SUPFAM" id="SSF55874">
    <property type="entry name" value="ATPase domain of HSP90 chaperone/DNA topoisomerase II/histidine kinase"/>
    <property type="match status" value="1"/>
</dbReference>
<dbReference type="Gene3D" id="1.10.287.130">
    <property type="match status" value="1"/>
</dbReference>
<evidence type="ECO:0000256" key="6">
    <source>
        <dbReference type="ARBA" id="ARBA00022777"/>
    </source>
</evidence>
<dbReference type="SMART" id="SM00387">
    <property type="entry name" value="HATPase_c"/>
    <property type="match status" value="1"/>
</dbReference>
<gene>
    <name evidence="10" type="primary">zraS_2</name>
    <name evidence="10" type="ORF">HRbin17_02120</name>
</gene>
<dbReference type="GO" id="GO:0000160">
    <property type="term" value="P:phosphorelay signal transduction system"/>
    <property type="evidence" value="ECO:0007669"/>
    <property type="project" value="UniProtKB-KW"/>
</dbReference>
<name>A0A2H5XEH8_9BACT</name>
<dbReference type="Pfam" id="PF02518">
    <property type="entry name" value="HATPase_c"/>
    <property type="match status" value="1"/>
</dbReference>
<dbReference type="InterPro" id="IPR036890">
    <property type="entry name" value="HATPase_C_sf"/>
</dbReference>
<dbReference type="EMBL" id="BEHT01000031">
    <property type="protein sequence ID" value="GBC99591.1"/>
    <property type="molecule type" value="Genomic_DNA"/>
</dbReference>
<keyword evidence="4 10" id="KW-0808">Transferase</keyword>
<keyword evidence="8" id="KW-0902">Two-component regulatory system</keyword>
<dbReference type="Proteomes" id="UP000236173">
    <property type="component" value="Unassembled WGS sequence"/>
</dbReference>
<dbReference type="AlphaFoldDB" id="A0A2H5XEH8"/>
<dbReference type="EC" id="2.7.13.3" evidence="2"/>
<dbReference type="SMART" id="SM00065">
    <property type="entry name" value="GAF"/>
    <property type="match status" value="2"/>
</dbReference>
<feature type="domain" description="Histidine kinase" evidence="9">
    <location>
        <begin position="359"/>
        <end position="572"/>
    </location>
</feature>
<dbReference type="Gene3D" id="3.30.450.40">
    <property type="match status" value="2"/>
</dbReference>
<dbReference type="Pfam" id="PF13185">
    <property type="entry name" value="GAF_2"/>
    <property type="match status" value="2"/>
</dbReference>
<dbReference type="PANTHER" id="PTHR43065:SF10">
    <property type="entry name" value="PEROXIDE STRESS-ACTIVATED HISTIDINE KINASE MAK3"/>
    <property type="match status" value="1"/>
</dbReference>
<evidence type="ECO:0000256" key="3">
    <source>
        <dbReference type="ARBA" id="ARBA00022553"/>
    </source>
</evidence>
<keyword evidence="6" id="KW-0418">Kinase</keyword>
<comment type="caution">
    <text evidence="10">The sequence shown here is derived from an EMBL/GenBank/DDBJ whole genome shotgun (WGS) entry which is preliminary data.</text>
</comment>
<protein>
    <recommendedName>
        <fullName evidence="2">histidine kinase</fullName>
        <ecNumber evidence="2">2.7.13.3</ecNumber>
    </recommendedName>
</protein>
<evidence type="ECO:0000256" key="5">
    <source>
        <dbReference type="ARBA" id="ARBA00022741"/>
    </source>
</evidence>
<comment type="catalytic activity">
    <reaction evidence="1">
        <text>ATP + protein L-histidine = ADP + protein N-phospho-L-histidine.</text>
        <dbReference type="EC" id="2.7.13.3"/>
    </reaction>
</comment>
<dbReference type="PROSITE" id="PS50109">
    <property type="entry name" value="HIS_KIN"/>
    <property type="match status" value="1"/>
</dbReference>
<dbReference type="InterPro" id="IPR004358">
    <property type="entry name" value="Sig_transdc_His_kin-like_C"/>
</dbReference>
<dbReference type="Gene3D" id="3.30.565.10">
    <property type="entry name" value="Histidine kinase-like ATPase, C-terminal domain"/>
    <property type="match status" value="1"/>
</dbReference>
<accession>A0A2H5XEH8</accession>
<dbReference type="GO" id="GO:0004673">
    <property type="term" value="F:protein histidine kinase activity"/>
    <property type="evidence" value="ECO:0007669"/>
    <property type="project" value="UniProtKB-EC"/>
</dbReference>
<reference evidence="11" key="1">
    <citation type="submission" date="2017-09" db="EMBL/GenBank/DDBJ databases">
        <title>Metaegenomics of thermophilic ammonia-oxidizing enrichment culture.</title>
        <authorList>
            <person name="Kato S."/>
            <person name="Suzuki K."/>
        </authorList>
    </citation>
    <scope>NUCLEOTIDE SEQUENCE [LARGE SCALE GENOMIC DNA]</scope>
</reference>
<evidence type="ECO:0000256" key="7">
    <source>
        <dbReference type="ARBA" id="ARBA00022840"/>
    </source>
</evidence>
<evidence type="ECO:0000313" key="10">
    <source>
        <dbReference type="EMBL" id="GBC99591.1"/>
    </source>
</evidence>
<proteinExistence type="predicted"/>
<keyword evidence="3" id="KW-0597">Phosphoprotein</keyword>
<dbReference type="InterPro" id="IPR003594">
    <property type="entry name" value="HATPase_dom"/>
</dbReference>
<sequence>MASQPLAQSHNEEVALQRAYRFLSALPDTEALLRATLEEALEAVQATRGTIALMDYRTGELVIRVAVGTGWTEEHIGLRLKVTDEPGGSISGYVAATGQPYTCGDVTKDPHYYPLFADTRSELAVPLIGRGHKVLGVLNVESEKPNAFTDQDTRILTALASVASFALSAADYHNRERALIELGKELAAATEIETLLERVAEVAAQVLDADDCSLFLLDKSLNQLVLQASRGLLRQFVGQASYRVGEGLTGWVALHGKPIRTDGVVSDPRWKGLYTELLPEEISAFMAVPIRGRNGVLGVLRVVRRRSSPLAPHYLFTEEDEELLSMLASQVGAALERAELQERLFTMEHIAAVGELAARIAHMIGNKIFALKGALKEVLLRLEAVRLPEDVRRIFQSMERNLFEVETLLQELRDFVKATQLNLQPLCLSDLVRELVQETAQRLPHLQFELRLDEQPVWVRGDPEKLRSVVEELLENASHFLKEGDTVVLHLSVDQWFSGRKIARLIVQDSGPGVPERLKEQIFQPFFSTRAKGMGLGLAIVKGIIEAHGGTIEERGREGEGAKFIITLPVIDPPSKGGTR</sequence>